<accession>A0A2S9MR12</accession>
<evidence type="ECO:0000313" key="3">
    <source>
        <dbReference type="Proteomes" id="UP000238982"/>
    </source>
</evidence>
<gene>
    <name evidence="2" type="ORF">C6Q15_13060</name>
</gene>
<reference evidence="2 3" key="1">
    <citation type="submission" date="2018-03" db="EMBL/GenBank/DDBJ databases">
        <authorList>
            <person name="Keele B.F."/>
        </authorList>
    </citation>
    <scope>NUCLEOTIDE SEQUENCE [LARGE SCALE GENOMIC DNA]</scope>
    <source>
        <strain evidence="2 3">AU19729</strain>
    </source>
</reference>
<evidence type="ECO:0000259" key="1">
    <source>
        <dbReference type="Pfam" id="PF20274"/>
    </source>
</evidence>
<protein>
    <recommendedName>
        <fullName evidence="1">Cyclic-phosphate processing Receiver domain-containing protein</fullName>
    </recommendedName>
</protein>
<feature type="domain" description="Cyclic-phosphate processing Receiver" evidence="1">
    <location>
        <begin position="8"/>
        <end position="98"/>
    </location>
</feature>
<sequence length="113" mass="12652">MSHAVFWLFIDDLRGAPSEKWMVARSSTEAIALVKERECPARISFDHDLEGDDTGMVVAKWLIDTDLDCSRRFIPDHFRFSVHSANPVGAANIWGLLNAYLLSRANSKSACGR</sequence>
<dbReference type="EMBL" id="PVGH01000053">
    <property type="protein sequence ID" value="PRF61228.1"/>
    <property type="molecule type" value="Genomic_DNA"/>
</dbReference>
<dbReference type="Pfam" id="PF20274">
    <property type="entry name" value="cREC_REC"/>
    <property type="match status" value="1"/>
</dbReference>
<proteinExistence type="predicted"/>
<dbReference type="InterPro" id="IPR046909">
    <property type="entry name" value="cREC_REC"/>
</dbReference>
<dbReference type="AlphaFoldDB" id="A0A2S9MR12"/>
<dbReference type="RefSeq" id="WP_105796316.1">
    <property type="nucleotide sequence ID" value="NZ_CP046343.1"/>
</dbReference>
<evidence type="ECO:0000313" key="2">
    <source>
        <dbReference type="EMBL" id="PRF61228.1"/>
    </source>
</evidence>
<organism evidence="2 3">
    <name type="scientific">Burkholderia multivorans</name>
    <dbReference type="NCBI Taxonomy" id="87883"/>
    <lineage>
        <taxon>Bacteria</taxon>
        <taxon>Pseudomonadati</taxon>
        <taxon>Pseudomonadota</taxon>
        <taxon>Betaproteobacteria</taxon>
        <taxon>Burkholderiales</taxon>
        <taxon>Burkholderiaceae</taxon>
        <taxon>Burkholderia</taxon>
        <taxon>Burkholderia cepacia complex</taxon>
    </lineage>
</organism>
<dbReference type="Proteomes" id="UP000238982">
    <property type="component" value="Unassembled WGS sequence"/>
</dbReference>
<comment type="caution">
    <text evidence="2">The sequence shown here is derived from an EMBL/GenBank/DDBJ whole genome shotgun (WGS) entry which is preliminary data.</text>
</comment>
<name>A0A2S9MR12_9BURK</name>